<reference evidence="12" key="1">
    <citation type="journal article" date="2001" name="Mol. Microbiol.">
        <title>The TolQ-TolR proteins energize TolA and share homologies with the flagellar motor proteins MotA-MotB.</title>
        <authorList>
            <person name="Cascales E."/>
            <person name="Lloubes R."/>
            <person name="Sturgis J.N."/>
        </authorList>
    </citation>
    <scope>NUCLEOTIDE SEQUENCE</scope>
</reference>
<feature type="transmembrane region" description="Helical" evidence="9">
    <location>
        <begin position="111"/>
        <end position="134"/>
    </location>
</feature>
<keyword evidence="5 8" id="KW-0653">Protein transport</keyword>
<evidence type="ECO:0000256" key="8">
    <source>
        <dbReference type="RuleBase" id="RU004057"/>
    </source>
</evidence>
<accession>A0A8B6X6L1</accession>
<sequence>MLDTLIQYSKDSWGLIPLLLLVFIIGVAVIVERFFYFQRSIKAGATLEYDLRQVPAGDATKAQAVATHYAATVQAELVKTALDARGKPEDAFDREVEEAIMFQMPKLDRNLWVLDTCVTLGPLMGLLGTIIHMIEAFSALAANGGQNAHSVTGPISHALVATAVGLCIAIVCVVFLNYFNKRIRLLINQMDLIKSMLVSRFASA</sequence>
<evidence type="ECO:0000256" key="3">
    <source>
        <dbReference type="ARBA" id="ARBA00022475"/>
    </source>
</evidence>
<comment type="similarity">
    <text evidence="8">Belongs to the exbB/tolQ family.</text>
</comment>
<keyword evidence="6 9" id="KW-1133">Transmembrane helix</keyword>
<organism evidence="11 12">
    <name type="scientific">Derxia gummosa DSM 723</name>
    <dbReference type="NCBI Taxonomy" id="1121388"/>
    <lineage>
        <taxon>Bacteria</taxon>
        <taxon>Pseudomonadati</taxon>
        <taxon>Pseudomonadota</taxon>
        <taxon>Betaproteobacteria</taxon>
        <taxon>Burkholderiales</taxon>
        <taxon>Alcaligenaceae</taxon>
        <taxon>Derxia</taxon>
    </lineage>
</organism>
<evidence type="ECO:0000313" key="11">
    <source>
        <dbReference type="Proteomes" id="UP000675920"/>
    </source>
</evidence>
<keyword evidence="3" id="KW-1003">Cell membrane</keyword>
<comment type="subcellular location">
    <subcellularLocation>
        <location evidence="1">Cell membrane</location>
        <topology evidence="1">Multi-pass membrane protein</topology>
    </subcellularLocation>
    <subcellularLocation>
        <location evidence="8">Membrane</location>
        <topology evidence="8">Multi-pass membrane protein</topology>
    </subcellularLocation>
</comment>
<evidence type="ECO:0000259" key="10">
    <source>
        <dbReference type="Pfam" id="PF01618"/>
    </source>
</evidence>
<dbReference type="AlphaFoldDB" id="A0A8B6X6L1"/>
<evidence type="ECO:0000256" key="4">
    <source>
        <dbReference type="ARBA" id="ARBA00022692"/>
    </source>
</evidence>
<dbReference type="GO" id="GO:0017038">
    <property type="term" value="P:protein import"/>
    <property type="evidence" value="ECO:0007669"/>
    <property type="project" value="TreeGrafter"/>
</dbReference>
<reference evidence="12" key="2">
    <citation type="journal article" date="2016" name="Nature">
        <title>Structural insight into the role of the Ton complex in energy transduction.</title>
        <authorList>
            <person name="Celia H."/>
            <person name="Noinaj N."/>
            <person name="Zakharov S.D."/>
            <person name="Bordignon E."/>
            <person name="Botos I."/>
            <person name="Santamaria M."/>
            <person name="Barnard T.J."/>
            <person name="Cramer W.A."/>
            <person name="Lloubes R."/>
            <person name="Buchanan S.K."/>
        </authorList>
    </citation>
    <scope>NUCLEOTIDE SEQUENCE</scope>
</reference>
<keyword evidence="7 9" id="KW-0472">Membrane</keyword>
<dbReference type="InterPro" id="IPR002898">
    <property type="entry name" value="MotA_ExbB_proton_chnl"/>
</dbReference>
<evidence type="ECO:0000256" key="2">
    <source>
        <dbReference type="ARBA" id="ARBA00022448"/>
    </source>
</evidence>
<keyword evidence="4 9" id="KW-0812">Transmembrane</keyword>
<reference evidence="12" key="3">
    <citation type="journal article" date="2017" name="Methods Mol. Biol.">
        <title>Structure of the MotA/B Proton Channel.</title>
        <authorList>
            <person name="Kitao A."/>
            <person name="Nishihara Y."/>
        </authorList>
    </citation>
    <scope>NUCLEOTIDE SEQUENCE</scope>
</reference>
<dbReference type="OrthoDB" id="4045at2"/>
<dbReference type="RefSeq" id="WP_028312969.1">
    <property type="nucleotide sequence ID" value="NZ_KI519499.1"/>
</dbReference>
<keyword evidence="2 8" id="KW-0813">Transport</keyword>
<reference evidence="12" key="5">
    <citation type="submission" date="2025-08" db="UniProtKB">
        <authorList>
            <consortium name="RefSeq"/>
        </authorList>
    </citation>
    <scope>IDENTIFICATION</scope>
</reference>
<dbReference type="PANTHER" id="PTHR30625">
    <property type="entry name" value="PROTEIN TOLQ"/>
    <property type="match status" value="1"/>
</dbReference>
<dbReference type="Pfam" id="PF01618">
    <property type="entry name" value="MotA_ExbB"/>
    <property type="match status" value="1"/>
</dbReference>
<protein>
    <submittedName>
        <fullName evidence="12">MotA/TolQ/ExbB proton channel family protein</fullName>
    </submittedName>
</protein>
<evidence type="ECO:0000256" key="9">
    <source>
        <dbReference type="SAM" id="Phobius"/>
    </source>
</evidence>
<keyword evidence="11" id="KW-1185">Reference proteome</keyword>
<evidence type="ECO:0000256" key="7">
    <source>
        <dbReference type="ARBA" id="ARBA00023136"/>
    </source>
</evidence>
<dbReference type="GO" id="GO:0005886">
    <property type="term" value="C:plasma membrane"/>
    <property type="evidence" value="ECO:0007669"/>
    <property type="project" value="UniProtKB-SubCell"/>
</dbReference>
<feature type="domain" description="MotA/TolQ/ExbB proton channel" evidence="10">
    <location>
        <begin position="72"/>
        <end position="191"/>
    </location>
</feature>
<dbReference type="Proteomes" id="UP000675920">
    <property type="component" value="Unplaced"/>
</dbReference>
<feature type="transmembrane region" description="Helical" evidence="9">
    <location>
        <begin position="154"/>
        <end position="179"/>
    </location>
</feature>
<name>A0A8B6X6L1_9BURK</name>
<dbReference type="PANTHER" id="PTHR30625:SF15">
    <property type="entry name" value="BIOPOLYMER TRANSPORT PROTEIN EXBB"/>
    <property type="match status" value="1"/>
</dbReference>
<reference evidence="12" key="4">
    <citation type="journal article" date="2020" name="Nat. Microbiol.">
        <title>Structures of the stator complex that drives rotation of the bacterial flagellum.</title>
        <authorList>
            <person name="Deme J.C."/>
            <person name="Johnson S."/>
            <person name="Vickery O."/>
            <person name="Aron A."/>
            <person name="Monkhouse H."/>
            <person name="Griffiths T."/>
            <person name="James R.H."/>
            <person name="Berks B.C."/>
            <person name="Coulton J.W."/>
            <person name="Stansfeld P.J."/>
            <person name="Lea S.M."/>
        </authorList>
    </citation>
    <scope>NUCLEOTIDE SEQUENCE</scope>
</reference>
<evidence type="ECO:0000256" key="1">
    <source>
        <dbReference type="ARBA" id="ARBA00004651"/>
    </source>
</evidence>
<evidence type="ECO:0000256" key="6">
    <source>
        <dbReference type="ARBA" id="ARBA00022989"/>
    </source>
</evidence>
<dbReference type="InterPro" id="IPR050790">
    <property type="entry name" value="ExbB/TolQ_transport"/>
</dbReference>
<evidence type="ECO:0000256" key="5">
    <source>
        <dbReference type="ARBA" id="ARBA00022927"/>
    </source>
</evidence>
<evidence type="ECO:0000313" key="12">
    <source>
        <dbReference type="RefSeq" id="WP_028312969.1"/>
    </source>
</evidence>
<feature type="transmembrane region" description="Helical" evidence="9">
    <location>
        <begin position="12"/>
        <end position="31"/>
    </location>
</feature>
<proteinExistence type="inferred from homology"/>